<sequence>MAHRSPACQIVLQRQQWRCSVHSSNIGGSIAVAAVTDDAVPAPIRQQRGRPLSLVPEFDAQQLLRDMQLDTTFADELSASMGKLPGIRQQGILQHGPQ</sequence>
<evidence type="ECO:0000313" key="2">
    <source>
        <dbReference type="Proteomes" id="UP001055712"/>
    </source>
</evidence>
<dbReference type="Proteomes" id="UP001055712">
    <property type="component" value="Unassembled WGS sequence"/>
</dbReference>
<dbReference type="EMBL" id="SIDB01000010">
    <property type="protein sequence ID" value="KAI3427346.1"/>
    <property type="molecule type" value="Genomic_DNA"/>
</dbReference>
<evidence type="ECO:0000313" key="1">
    <source>
        <dbReference type="EMBL" id="KAI3427346.1"/>
    </source>
</evidence>
<proteinExistence type="predicted"/>
<gene>
    <name evidence="1" type="ORF">D9Q98_010263</name>
</gene>
<organism evidence="1 2">
    <name type="scientific">Chlorella vulgaris</name>
    <name type="common">Green alga</name>
    <dbReference type="NCBI Taxonomy" id="3077"/>
    <lineage>
        <taxon>Eukaryota</taxon>
        <taxon>Viridiplantae</taxon>
        <taxon>Chlorophyta</taxon>
        <taxon>core chlorophytes</taxon>
        <taxon>Trebouxiophyceae</taxon>
        <taxon>Chlorellales</taxon>
        <taxon>Chlorellaceae</taxon>
        <taxon>Chlorella clade</taxon>
        <taxon>Chlorella</taxon>
    </lineage>
</organism>
<dbReference type="AlphaFoldDB" id="A0A9D4TJV1"/>
<protein>
    <submittedName>
        <fullName evidence="1">Uncharacterized protein</fullName>
    </submittedName>
</protein>
<keyword evidence="2" id="KW-1185">Reference proteome</keyword>
<reference evidence="1" key="2">
    <citation type="submission" date="2020-11" db="EMBL/GenBank/DDBJ databases">
        <authorList>
            <person name="Cecchin M."/>
            <person name="Marcolungo L."/>
            <person name="Rossato M."/>
            <person name="Girolomoni L."/>
            <person name="Cosentino E."/>
            <person name="Cuine S."/>
            <person name="Li-Beisson Y."/>
            <person name="Delledonne M."/>
            <person name="Ballottari M."/>
        </authorList>
    </citation>
    <scope>NUCLEOTIDE SEQUENCE</scope>
    <source>
        <strain evidence="1">211/11P</strain>
        <tissue evidence="1">Whole cell</tissue>
    </source>
</reference>
<comment type="caution">
    <text evidence="1">The sequence shown here is derived from an EMBL/GenBank/DDBJ whole genome shotgun (WGS) entry which is preliminary data.</text>
</comment>
<name>A0A9D4TJV1_CHLVU</name>
<accession>A0A9D4TJV1</accession>
<reference evidence="1" key="1">
    <citation type="journal article" date="2019" name="Plant J.">
        <title>Chlorella vulgaris genome assembly and annotation reveals the molecular basis for metabolic acclimation to high light conditions.</title>
        <authorList>
            <person name="Cecchin M."/>
            <person name="Marcolungo L."/>
            <person name="Rossato M."/>
            <person name="Girolomoni L."/>
            <person name="Cosentino E."/>
            <person name="Cuine S."/>
            <person name="Li-Beisson Y."/>
            <person name="Delledonne M."/>
            <person name="Ballottari M."/>
        </authorList>
    </citation>
    <scope>NUCLEOTIDE SEQUENCE</scope>
    <source>
        <strain evidence="1">211/11P</strain>
    </source>
</reference>